<protein>
    <recommendedName>
        <fullName evidence="2">Zn(2)-C6 fungal-type domain-containing protein</fullName>
    </recommendedName>
</protein>
<sequence>MSSPAPYKRTRVFLACIHCRRLKQKCMTDGLGERPCDRCVRKNIKCEYLTVGEEDEQATGTYNSPGYSQNPQSVPAGSYHGAPVAGEPMSPPVHDWRAASYGQSPQNPLPGGSQFQPGQNYPPFTGYSYGTPAYQQGYPQNFGYQQYPTSSQHALSRELAPTAANVGSKRYLAPNAFNDAKILSTVRNIRNVPETMYRIATSALLPARVHSSLRPRRPRCVAEALTRRRRPRPSPVSHDDVPPRHSHRSPTWSAYRCPRETELAEELSRRLAPSIPPLTGVPTRVVEWRHRPRRPFWLCESPCASNETKSNETDLFCSRTRANAPPPPLLASSRPPPRNTPAPRQILGFPRLAPPFRRLAFHAQATRQRRLYSTDDQLTRQSASTVTRDDKSGLARAAQVHPTGHNQLLAASALLKSNRFDANAEATLADFVQVPSNNKTKLTLAATDNAPPFSLTRTTIPHLYAARIPPLHAPHPTLRRNSRALPRKPFRLRRQLPTWSDADSVRKTPR</sequence>
<feature type="domain" description="Zn(2)-C6 fungal-type" evidence="2">
    <location>
        <begin position="15"/>
        <end position="48"/>
    </location>
</feature>
<dbReference type="InterPro" id="IPR036864">
    <property type="entry name" value="Zn2-C6_fun-type_DNA-bd_sf"/>
</dbReference>
<evidence type="ECO:0000256" key="1">
    <source>
        <dbReference type="SAM" id="MobiDB-lite"/>
    </source>
</evidence>
<dbReference type="PROSITE" id="PS00463">
    <property type="entry name" value="ZN2_CY6_FUNGAL_1"/>
    <property type="match status" value="1"/>
</dbReference>
<dbReference type="SMART" id="SM00066">
    <property type="entry name" value="GAL4"/>
    <property type="match status" value="1"/>
</dbReference>
<name>A0AAV9ZQB3_9AGAR</name>
<feature type="region of interest" description="Disordered" evidence="1">
    <location>
        <begin position="471"/>
        <end position="492"/>
    </location>
</feature>
<dbReference type="GO" id="GO:0000981">
    <property type="term" value="F:DNA-binding transcription factor activity, RNA polymerase II-specific"/>
    <property type="evidence" value="ECO:0007669"/>
    <property type="project" value="InterPro"/>
</dbReference>
<dbReference type="Proteomes" id="UP001362999">
    <property type="component" value="Unassembled WGS sequence"/>
</dbReference>
<feature type="region of interest" description="Disordered" evidence="1">
    <location>
        <begin position="321"/>
        <end position="342"/>
    </location>
</feature>
<dbReference type="CDD" id="cd00067">
    <property type="entry name" value="GAL4"/>
    <property type="match status" value="1"/>
</dbReference>
<dbReference type="Pfam" id="PF00172">
    <property type="entry name" value="Zn_clus"/>
    <property type="match status" value="1"/>
</dbReference>
<dbReference type="Gene3D" id="4.10.240.10">
    <property type="entry name" value="Zn(2)-C6 fungal-type DNA-binding domain"/>
    <property type="match status" value="1"/>
</dbReference>
<proteinExistence type="predicted"/>
<dbReference type="AlphaFoldDB" id="A0AAV9ZQB3"/>
<dbReference type="InterPro" id="IPR001138">
    <property type="entry name" value="Zn2Cys6_DnaBD"/>
</dbReference>
<feature type="compositionally biased region" description="Polar residues" evidence="1">
    <location>
        <begin position="58"/>
        <end position="75"/>
    </location>
</feature>
<feature type="region of interest" description="Disordered" evidence="1">
    <location>
        <begin position="216"/>
        <end position="253"/>
    </location>
</feature>
<evidence type="ECO:0000313" key="4">
    <source>
        <dbReference type="Proteomes" id="UP001362999"/>
    </source>
</evidence>
<organism evidence="3 4">
    <name type="scientific">Favolaschia claudopus</name>
    <dbReference type="NCBI Taxonomy" id="2862362"/>
    <lineage>
        <taxon>Eukaryota</taxon>
        <taxon>Fungi</taxon>
        <taxon>Dikarya</taxon>
        <taxon>Basidiomycota</taxon>
        <taxon>Agaricomycotina</taxon>
        <taxon>Agaricomycetes</taxon>
        <taxon>Agaricomycetidae</taxon>
        <taxon>Agaricales</taxon>
        <taxon>Marasmiineae</taxon>
        <taxon>Mycenaceae</taxon>
        <taxon>Favolaschia</taxon>
    </lineage>
</organism>
<dbReference type="EMBL" id="JAWWNJ010000121">
    <property type="protein sequence ID" value="KAK6988592.1"/>
    <property type="molecule type" value="Genomic_DNA"/>
</dbReference>
<dbReference type="GO" id="GO:0008270">
    <property type="term" value="F:zinc ion binding"/>
    <property type="evidence" value="ECO:0007669"/>
    <property type="project" value="InterPro"/>
</dbReference>
<evidence type="ECO:0000259" key="2">
    <source>
        <dbReference type="PROSITE" id="PS50048"/>
    </source>
</evidence>
<dbReference type="SUPFAM" id="SSF57701">
    <property type="entry name" value="Zn2/Cys6 DNA-binding domain"/>
    <property type="match status" value="1"/>
</dbReference>
<comment type="caution">
    <text evidence="3">The sequence shown here is derived from an EMBL/GenBank/DDBJ whole genome shotgun (WGS) entry which is preliminary data.</text>
</comment>
<reference evidence="3 4" key="1">
    <citation type="journal article" date="2024" name="J Genomics">
        <title>Draft genome sequencing and assembly of Favolaschia claudopus CIRM-BRFM 2984 isolated from oak limbs.</title>
        <authorList>
            <person name="Navarro D."/>
            <person name="Drula E."/>
            <person name="Chaduli D."/>
            <person name="Cazenave R."/>
            <person name="Ahrendt S."/>
            <person name="Wang J."/>
            <person name="Lipzen A."/>
            <person name="Daum C."/>
            <person name="Barry K."/>
            <person name="Grigoriev I.V."/>
            <person name="Favel A."/>
            <person name="Rosso M.N."/>
            <person name="Martin F."/>
        </authorList>
    </citation>
    <scope>NUCLEOTIDE SEQUENCE [LARGE SCALE GENOMIC DNA]</scope>
    <source>
        <strain evidence="3 4">CIRM-BRFM 2984</strain>
    </source>
</reference>
<dbReference type="PROSITE" id="PS50048">
    <property type="entry name" value="ZN2_CY6_FUNGAL_2"/>
    <property type="match status" value="1"/>
</dbReference>
<feature type="compositionally biased region" description="Pro residues" evidence="1">
    <location>
        <begin position="324"/>
        <end position="340"/>
    </location>
</feature>
<feature type="region of interest" description="Disordered" evidence="1">
    <location>
        <begin position="57"/>
        <end position="122"/>
    </location>
</feature>
<feature type="compositionally biased region" description="Basic residues" evidence="1">
    <location>
        <begin position="477"/>
        <end position="492"/>
    </location>
</feature>
<keyword evidence="4" id="KW-1185">Reference proteome</keyword>
<accession>A0AAV9ZQB3</accession>
<gene>
    <name evidence="3" type="ORF">R3P38DRAFT_2804344</name>
</gene>
<evidence type="ECO:0000313" key="3">
    <source>
        <dbReference type="EMBL" id="KAK6988592.1"/>
    </source>
</evidence>